<evidence type="ECO:0000313" key="5">
    <source>
        <dbReference type="Proteomes" id="UP000751190"/>
    </source>
</evidence>
<feature type="region of interest" description="Disordered" evidence="2">
    <location>
        <begin position="70"/>
        <end position="102"/>
    </location>
</feature>
<comment type="caution">
    <text evidence="4">The sequence shown here is derived from an EMBL/GenBank/DDBJ whole genome shotgun (WGS) entry which is preliminary data.</text>
</comment>
<dbReference type="PANTHER" id="PTHR43096">
    <property type="entry name" value="DNAJ HOMOLOG 1, MITOCHONDRIAL-RELATED"/>
    <property type="match status" value="1"/>
</dbReference>
<reference evidence="4" key="1">
    <citation type="submission" date="2021-05" db="EMBL/GenBank/DDBJ databases">
        <title>The genome of the haptophyte Pavlova lutheri (Diacronema luteri, Pavlovales) - a model for lipid biosynthesis in eukaryotic algae.</title>
        <authorList>
            <person name="Hulatt C.J."/>
            <person name="Posewitz M.C."/>
        </authorList>
    </citation>
    <scope>NUCLEOTIDE SEQUENCE</scope>
    <source>
        <strain evidence="4">NIVA-4/92</strain>
    </source>
</reference>
<dbReference type="Proteomes" id="UP000751190">
    <property type="component" value="Unassembled WGS sequence"/>
</dbReference>
<keyword evidence="5" id="KW-1185">Reference proteome</keyword>
<dbReference type="GO" id="GO:0051082">
    <property type="term" value="F:unfolded protein binding"/>
    <property type="evidence" value="ECO:0007669"/>
    <property type="project" value="TreeGrafter"/>
</dbReference>
<dbReference type="PANTHER" id="PTHR43096:SF52">
    <property type="entry name" value="DNAJ HOMOLOG 1, MITOCHONDRIAL-RELATED"/>
    <property type="match status" value="1"/>
</dbReference>
<protein>
    <recommendedName>
        <fullName evidence="3">J domain-containing protein</fullName>
    </recommendedName>
</protein>
<dbReference type="GO" id="GO:0042026">
    <property type="term" value="P:protein refolding"/>
    <property type="evidence" value="ECO:0007669"/>
    <property type="project" value="TreeGrafter"/>
</dbReference>
<dbReference type="AlphaFoldDB" id="A0A8J5XGZ8"/>
<proteinExistence type="predicted"/>
<evidence type="ECO:0000259" key="3">
    <source>
        <dbReference type="PROSITE" id="PS50076"/>
    </source>
</evidence>
<keyword evidence="1" id="KW-0143">Chaperone</keyword>
<dbReference type="InterPro" id="IPR001623">
    <property type="entry name" value="DnaJ_domain"/>
</dbReference>
<organism evidence="4 5">
    <name type="scientific">Diacronema lutheri</name>
    <name type="common">Unicellular marine alga</name>
    <name type="synonym">Monochrysis lutheri</name>
    <dbReference type="NCBI Taxonomy" id="2081491"/>
    <lineage>
        <taxon>Eukaryota</taxon>
        <taxon>Haptista</taxon>
        <taxon>Haptophyta</taxon>
        <taxon>Pavlovophyceae</taxon>
        <taxon>Pavlovales</taxon>
        <taxon>Pavlovaceae</taxon>
        <taxon>Diacronema</taxon>
    </lineage>
</organism>
<evidence type="ECO:0000256" key="2">
    <source>
        <dbReference type="SAM" id="MobiDB-lite"/>
    </source>
</evidence>
<gene>
    <name evidence="4" type="ORF">KFE25_000101</name>
</gene>
<sequence length="204" mass="23014">MADHFRALGLERTASEQEIKAKYRLLAKRHHPDLNPGCKKAEETFKSLSAAYNSAVGEAKARAIRAASPLGGRSRARADGPMPTAKRRYGEAAAGEGRSSSHYDKHEWNRAHYASEDFYDHAGSRRWNVNGANEEELLRQWQRRAQRQHAEAQEAYRTASSRARWRAPPHRPLVRKPPALLLVAAQLSATAGIWAWVASTWHWT</sequence>
<dbReference type="InterPro" id="IPR036869">
    <property type="entry name" value="J_dom_sf"/>
</dbReference>
<evidence type="ECO:0000256" key="1">
    <source>
        <dbReference type="ARBA" id="ARBA00023186"/>
    </source>
</evidence>
<accession>A0A8J5XGZ8</accession>
<dbReference type="PRINTS" id="PR00625">
    <property type="entry name" value="JDOMAIN"/>
</dbReference>
<dbReference type="Gene3D" id="1.10.287.110">
    <property type="entry name" value="DnaJ domain"/>
    <property type="match status" value="1"/>
</dbReference>
<dbReference type="SMART" id="SM00271">
    <property type="entry name" value="DnaJ"/>
    <property type="match status" value="1"/>
</dbReference>
<dbReference type="EMBL" id="JAGTXO010000014">
    <property type="protein sequence ID" value="KAG8463933.1"/>
    <property type="molecule type" value="Genomic_DNA"/>
</dbReference>
<dbReference type="SUPFAM" id="SSF46565">
    <property type="entry name" value="Chaperone J-domain"/>
    <property type="match status" value="1"/>
</dbReference>
<feature type="domain" description="J" evidence="3">
    <location>
        <begin position="3"/>
        <end position="72"/>
    </location>
</feature>
<evidence type="ECO:0000313" key="4">
    <source>
        <dbReference type="EMBL" id="KAG8463933.1"/>
    </source>
</evidence>
<name>A0A8J5XGZ8_DIALT</name>
<dbReference type="Pfam" id="PF00226">
    <property type="entry name" value="DnaJ"/>
    <property type="match status" value="1"/>
</dbReference>
<dbReference type="OrthoDB" id="10250354at2759"/>
<dbReference type="PROSITE" id="PS50076">
    <property type="entry name" value="DNAJ_2"/>
    <property type="match status" value="1"/>
</dbReference>
<dbReference type="CDD" id="cd06257">
    <property type="entry name" value="DnaJ"/>
    <property type="match status" value="1"/>
</dbReference>
<dbReference type="GO" id="GO:0005737">
    <property type="term" value="C:cytoplasm"/>
    <property type="evidence" value="ECO:0007669"/>
    <property type="project" value="TreeGrafter"/>
</dbReference>